<feature type="region of interest" description="Disordered" evidence="1">
    <location>
        <begin position="333"/>
        <end position="374"/>
    </location>
</feature>
<feature type="compositionally biased region" description="Low complexity" evidence="1">
    <location>
        <begin position="26"/>
        <end position="37"/>
    </location>
</feature>
<reference evidence="2" key="1">
    <citation type="submission" date="2020-04" db="EMBL/GenBank/DDBJ databases">
        <title>Genome Assembly and Annotation of Botryosphaeria dothidea sdau 11-99, a Latent Pathogen of Apple Fruit Ring Rot in China.</title>
        <authorList>
            <person name="Yu C."/>
            <person name="Diao Y."/>
            <person name="Lu Q."/>
            <person name="Zhao J."/>
            <person name="Cui S."/>
            <person name="Peng C."/>
            <person name="He B."/>
            <person name="Liu H."/>
        </authorList>
    </citation>
    <scope>NUCLEOTIDE SEQUENCE [LARGE SCALE GENOMIC DNA]</scope>
    <source>
        <strain evidence="2">Sdau11-99</strain>
    </source>
</reference>
<comment type="caution">
    <text evidence="2">The sequence shown here is derived from an EMBL/GenBank/DDBJ whole genome shotgun (WGS) entry which is preliminary data.</text>
</comment>
<keyword evidence="3" id="KW-1185">Reference proteome</keyword>
<dbReference type="EMBL" id="WWBZ02000007">
    <property type="protein sequence ID" value="KAF4312178.1"/>
    <property type="molecule type" value="Genomic_DNA"/>
</dbReference>
<dbReference type="AlphaFoldDB" id="A0A8H4N9F0"/>
<gene>
    <name evidence="2" type="ORF">GTA08_BOTSDO12317</name>
</gene>
<accession>A0A8H4N9F0</accession>
<name>A0A8H4N9F0_9PEZI</name>
<feature type="region of interest" description="Disordered" evidence="1">
    <location>
        <begin position="1"/>
        <end position="41"/>
    </location>
</feature>
<sequence length="374" mass="41333">MNTTPRHGTAADAGPTPSSSQERTSDPPVDTSPDTSPESACNDEDLLARYVTSSQSDYTIPDTSNRINTTPNTDCDTAINDDTAARLRGATLYLQLNSILDHIDSALAECNSIRYHCAKAYDKDDPVGPPPPIPQQVQKYLIPSAADLDALEHQLRRRAYGDIYYATKHVDEALRPALEASRARLRGARRPSAYDAAQLTPKTAEALKRDSEMHGAELAALRRAVWTALTRDARVAADLQWADWIRGRGRRLTHDQHRTQVVNAFQRYWDWVHDGYPHGPGLRHITTVCRELQGRLMRAELDWVVGVVRQLGWAVLGADVIWEPQRVVWERAEHPPGAGDPALRVRESPVLEGGEEHDASAGPSTQVPNGAVSD</sequence>
<evidence type="ECO:0000256" key="1">
    <source>
        <dbReference type="SAM" id="MobiDB-lite"/>
    </source>
</evidence>
<protein>
    <submittedName>
        <fullName evidence="2">Uncharacterized protein</fullName>
    </submittedName>
</protein>
<dbReference type="Proteomes" id="UP000572817">
    <property type="component" value="Unassembled WGS sequence"/>
</dbReference>
<proteinExistence type="predicted"/>
<evidence type="ECO:0000313" key="2">
    <source>
        <dbReference type="EMBL" id="KAF4312178.1"/>
    </source>
</evidence>
<evidence type="ECO:0000313" key="3">
    <source>
        <dbReference type="Proteomes" id="UP000572817"/>
    </source>
</evidence>
<feature type="compositionally biased region" description="Basic and acidic residues" evidence="1">
    <location>
        <begin position="343"/>
        <end position="359"/>
    </location>
</feature>
<organism evidence="2 3">
    <name type="scientific">Botryosphaeria dothidea</name>
    <dbReference type="NCBI Taxonomy" id="55169"/>
    <lineage>
        <taxon>Eukaryota</taxon>
        <taxon>Fungi</taxon>
        <taxon>Dikarya</taxon>
        <taxon>Ascomycota</taxon>
        <taxon>Pezizomycotina</taxon>
        <taxon>Dothideomycetes</taxon>
        <taxon>Dothideomycetes incertae sedis</taxon>
        <taxon>Botryosphaeriales</taxon>
        <taxon>Botryosphaeriaceae</taxon>
        <taxon>Botryosphaeria</taxon>
    </lineage>
</organism>